<evidence type="ECO:0000313" key="3">
    <source>
        <dbReference type="Proteomes" id="UP001521931"/>
    </source>
</evidence>
<evidence type="ECO:0000313" key="2">
    <source>
        <dbReference type="EMBL" id="MCG7321493.1"/>
    </source>
</evidence>
<dbReference type="Proteomes" id="UP001521931">
    <property type="component" value="Unassembled WGS sequence"/>
</dbReference>
<reference evidence="2 3" key="1">
    <citation type="submission" date="2022-02" db="EMBL/GenBank/DDBJ databases">
        <title>Uncovering new skin microbiome diversity through culturing and metagenomics.</title>
        <authorList>
            <person name="Conlan S."/>
            <person name="Deming C."/>
            <person name="Nisc Comparative Sequencing Program N."/>
            <person name="Segre J.A."/>
        </authorList>
    </citation>
    <scope>NUCLEOTIDE SEQUENCE [LARGE SCALE GENOMIC DNA]</scope>
    <source>
        <strain evidence="2 3">ACRQZ</strain>
    </source>
</reference>
<proteinExistence type="predicted"/>
<feature type="region of interest" description="Disordered" evidence="1">
    <location>
        <begin position="53"/>
        <end position="84"/>
    </location>
</feature>
<organism evidence="2 3">
    <name type="scientific">Arsenicicoccus bolidensis</name>
    <dbReference type="NCBI Taxonomy" id="229480"/>
    <lineage>
        <taxon>Bacteria</taxon>
        <taxon>Bacillati</taxon>
        <taxon>Actinomycetota</taxon>
        <taxon>Actinomycetes</taxon>
        <taxon>Micrococcales</taxon>
        <taxon>Intrasporangiaceae</taxon>
        <taxon>Arsenicicoccus</taxon>
    </lineage>
</organism>
<evidence type="ECO:0000256" key="1">
    <source>
        <dbReference type="SAM" id="MobiDB-lite"/>
    </source>
</evidence>
<gene>
    <name evidence="2" type="ORF">MHL29_06235</name>
</gene>
<comment type="caution">
    <text evidence="2">The sequence shown here is derived from an EMBL/GenBank/DDBJ whole genome shotgun (WGS) entry which is preliminary data.</text>
</comment>
<name>A0ABS9Q318_9MICO</name>
<sequence length="84" mass="9475">MGKEREGIDAKKIVRSLDITKVTRDTITEAVYEDYTTGASRISASQFATEAIRSMVERTEERRPRPWPDPQGRLPSKPQAPSRG</sequence>
<keyword evidence="3" id="KW-1185">Reference proteome</keyword>
<dbReference type="EMBL" id="JAKRCV010000013">
    <property type="protein sequence ID" value="MCG7321493.1"/>
    <property type="molecule type" value="Genomic_DNA"/>
</dbReference>
<feature type="compositionally biased region" description="Basic and acidic residues" evidence="1">
    <location>
        <begin position="55"/>
        <end position="66"/>
    </location>
</feature>
<protein>
    <submittedName>
        <fullName evidence="2">Uncharacterized protein</fullName>
    </submittedName>
</protein>
<accession>A0ABS9Q318</accession>
<dbReference type="RefSeq" id="WP_239263209.1">
    <property type="nucleotide sequence ID" value="NZ_JAKRCV010000013.1"/>
</dbReference>